<dbReference type="PANTHER" id="PTHR11803">
    <property type="entry name" value="2-IMINOBUTANOATE/2-IMINOPROPANOATE DEAMINASE RIDA"/>
    <property type="match status" value="1"/>
</dbReference>
<dbReference type="GO" id="GO:0005829">
    <property type="term" value="C:cytosol"/>
    <property type="evidence" value="ECO:0007669"/>
    <property type="project" value="TreeGrafter"/>
</dbReference>
<comment type="similarity">
    <text evidence="1">Belongs to the RutC family.</text>
</comment>
<dbReference type="Proteomes" id="UP000249842">
    <property type="component" value="Unassembled WGS sequence"/>
</dbReference>
<dbReference type="Gene3D" id="3.30.1330.40">
    <property type="entry name" value="RutC-like"/>
    <property type="match status" value="1"/>
</dbReference>
<dbReference type="Pfam" id="PF01042">
    <property type="entry name" value="Ribonuc_L-PSP"/>
    <property type="match status" value="1"/>
</dbReference>
<proteinExistence type="inferred from homology"/>
<dbReference type="CDD" id="cd00448">
    <property type="entry name" value="YjgF_YER057c_UK114_family"/>
    <property type="match status" value="1"/>
</dbReference>
<dbReference type="SUPFAM" id="SSF55298">
    <property type="entry name" value="YjgF-like"/>
    <property type="match status" value="1"/>
</dbReference>
<accession>A0A328AXT7</accession>
<sequence>MSTPPVQAPPLSKSRRAGDLLFLSGQLPRGADGQIVEGDVAVQTRQALSNLVAVLEANGGTTADVVKVTAWLTDRRHYKAFNDVYCEIFSAPFPARSVVVCDLVADADVEIEATAYIARS</sequence>
<dbReference type="AlphaFoldDB" id="A0A328AXT7"/>
<protein>
    <submittedName>
        <fullName evidence="2">RidA family protein</fullName>
    </submittedName>
</protein>
<keyword evidence="3" id="KW-1185">Reference proteome</keyword>
<dbReference type="EMBL" id="QFYP01000001">
    <property type="protein sequence ID" value="RAK58404.1"/>
    <property type="molecule type" value="Genomic_DNA"/>
</dbReference>
<dbReference type="GO" id="GO:0019239">
    <property type="term" value="F:deaminase activity"/>
    <property type="evidence" value="ECO:0007669"/>
    <property type="project" value="TreeGrafter"/>
</dbReference>
<name>A0A328AXT7_9CAUL</name>
<dbReference type="PANTHER" id="PTHR11803:SF58">
    <property type="entry name" value="PROTEIN HMF1-RELATED"/>
    <property type="match status" value="1"/>
</dbReference>
<comment type="caution">
    <text evidence="2">The sequence shown here is derived from an EMBL/GenBank/DDBJ whole genome shotgun (WGS) entry which is preliminary data.</text>
</comment>
<organism evidence="2 3">
    <name type="scientific">Phenylobacterium hankyongense</name>
    <dbReference type="NCBI Taxonomy" id="1813876"/>
    <lineage>
        <taxon>Bacteria</taxon>
        <taxon>Pseudomonadati</taxon>
        <taxon>Pseudomonadota</taxon>
        <taxon>Alphaproteobacteria</taxon>
        <taxon>Caulobacterales</taxon>
        <taxon>Caulobacteraceae</taxon>
        <taxon>Phenylobacterium</taxon>
    </lineage>
</organism>
<gene>
    <name evidence="2" type="ORF">DJ021_00555</name>
</gene>
<evidence type="ECO:0000256" key="1">
    <source>
        <dbReference type="ARBA" id="ARBA00010552"/>
    </source>
</evidence>
<dbReference type="RefSeq" id="WP_111455676.1">
    <property type="nucleotide sequence ID" value="NZ_QFYP01000001.1"/>
</dbReference>
<evidence type="ECO:0000313" key="3">
    <source>
        <dbReference type="Proteomes" id="UP000249842"/>
    </source>
</evidence>
<dbReference type="OrthoDB" id="583118at2"/>
<dbReference type="InterPro" id="IPR006175">
    <property type="entry name" value="YjgF/YER057c/UK114"/>
</dbReference>
<dbReference type="InterPro" id="IPR035959">
    <property type="entry name" value="RutC-like_sf"/>
</dbReference>
<reference evidence="3" key="1">
    <citation type="submission" date="2018-05" db="EMBL/GenBank/DDBJ databases">
        <authorList>
            <person name="Li X."/>
        </authorList>
    </citation>
    <scope>NUCLEOTIDE SEQUENCE [LARGE SCALE GENOMIC DNA]</scope>
    <source>
        <strain evidence="3">HKS-05</strain>
    </source>
</reference>
<evidence type="ECO:0000313" key="2">
    <source>
        <dbReference type="EMBL" id="RAK58404.1"/>
    </source>
</evidence>